<protein>
    <submittedName>
        <fullName evidence="2">Uncharacterized protein</fullName>
    </submittedName>
</protein>
<evidence type="ECO:0000256" key="1">
    <source>
        <dbReference type="SAM" id="Phobius"/>
    </source>
</evidence>
<keyword evidence="1" id="KW-1133">Transmembrane helix</keyword>
<name>A0A2W4WQY2_9CYAN</name>
<proteinExistence type="predicted"/>
<dbReference type="AlphaFoldDB" id="A0A2W4WQY2"/>
<dbReference type="EMBL" id="QBMN01000003">
    <property type="protein sequence ID" value="PZO45607.1"/>
    <property type="molecule type" value="Genomic_DNA"/>
</dbReference>
<organism evidence="2 3">
    <name type="scientific">Shackletoniella antarctica</name>
    <dbReference type="NCBI Taxonomy" id="268115"/>
    <lineage>
        <taxon>Bacteria</taxon>
        <taxon>Bacillati</taxon>
        <taxon>Cyanobacteriota</taxon>
        <taxon>Cyanophyceae</taxon>
        <taxon>Oculatellales</taxon>
        <taxon>Oculatellaceae</taxon>
        <taxon>Shackletoniella</taxon>
    </lineage>
</organism>
<reference evidence="3" key="1">
    <citation type="submission" date="2018-04" db="EMBL/GenBank/DDBJ databases">
        <authorList>
            <person name="Cornet L."/>
        </authorList>
    </citation>
    <scope>NUCLEOTIDE SEQUENCE [LARGE SCALE GENOMIC DNA]</scope>
</reference>
<sequence length="99" mass="10821">MLLLILIIVIALVAWALRLMEQAVKGQEFSLMLAGFLVASSAAALMGVYFLMGNYIVYMDHAAQQMSSLEAMDIPYTTYASAAVPESSNLIADWLTQVE</sequence>
<keyword evidence="1" id="KW-0812">Transmembrane</keyword>
<keyword evidence="1" id="KW-0472">Membrane</keyword>
<dbReference type="Proteomes" id="UP000249081">
    <property type="component" value="Unassembled WGS sequence"/>
</dbReference>
<evidence type="ECO:0000313" key="2">
    <source>
        <dbReference type="EMBL" id="PZO45607.1"/>
    </source>
</evidence>
<evidence type="ECO:0000313" key="3">
    <source>
        <dbReference type="Proteomes" id="UP000249081"/>
    </source>
</evidence>
<comment type="caution">
    <text evidence="2">The sequence shown here is derived from an EMBL/GenBank/DDBJ whole genome shotgun (WGS) entry which is preliminary data.</text>
</comment>
<gene>
    <name evidence="2" type="ORF">DCF17_00720</name>
</gene>
<reference evidence="2 3" key="2">
    <citation type="submission" date="2018-06" db="EMBL/GenBank/DDBJ databases">
        <title>Metagenomic assembly of (sub)arctic Cyanobacteria and their associated microbiome from non-axenic cultures.</title>
        <authorList>
            <person name="Baurain D."/>
        </authorList>
    </citation>
    <scope>NUCLEOTIDE SEQUENCE [LARGE SCALE GENOMIC DNA]</scope>
    <source>
        <strain evidence="2">ULC041bin1</strain>
    </source>
</reference>
<feature type="transmembrane region" description="Helical" evidence="1">
    <location>
        <begin position="32"/>
        <end position="57"/>
    </location>
</feature>
<accession>A0A2W4WQY2</accession>